<organism evidence="2 3">
    <name type="scientific">Senna tora</name>
    <dbReference type="NCBI Taxonomy" id="362788"/>
    <lineage>
        <taxon>Eukaryota</taxon>
        <taxon>Viridiplantae</taxon>
        <taxon>Streptophyta</taxon>
        <taxon>Embryophyta</taxon>
        <taxon>Tracheophyta</taxon>
        <taxon>Spermatophyta</taxon>
        <taxon>Magnoliopsida</taxon>
        <taxon>eudicotyledons</taxon>
        <taxon>Gunneridae</taxon>
        <taxon>Pentapetalae</taxon>
        <taxon>rosids</taxon>
        <taxon>fabids</taxon>
        <taxon>Fabales</taxon>
        <taxon>Fabaceae</taxon>
        <taxon>Caesalpinioideae</taxon>
        <taxon>Cassia clade</taxon>
        <taxon>Senna</taxon>
    </lineage>
</organism>
<name>A0A834X8D0_9FABA</name>
<evidence type="ECO:0000256" key="1">
    <source>
        <dbReference type="SAM" id="MobiDB-lite"/>
    </source>
</evidence>
<sequence>MHACHSRVDRITTDVVSKTCKSLVPVPAPAPGNNPPSPERPARRPPVTPQNVVKRQRQAPAVPEPRKPAHRLRNDAVELVPRQVQILNAVQAGEGQRDGTRQGVVADVEDRGFFQEADFVREIPGRCGPKVVREVLREEIVVDKDNVELEEESELGDSKRDVACEVVGVDVEERQLRNLVQDSRHHQLVRTSLRGESSSVEVQSRDHILFIDWINGAADSPETTRVGCLVPVFGDGGGCGGGVGLGEVTIGGGGQGVIGGGGGGGGSHCGEGAGS</sequence>
<reference evidence="2" key="1">
    <citation type="submission" date="2020-09" db="EMBL/GenBank/DDBJ databases">
        <title>Genome-Enabled Discovery of Anthraquinone Biosynthesis in Senna tora.</title>
        <authorList>
            <person name="Kang S.-H."/>
            <person name="Pandey R.P."/>
            <person name="Lee C.-M."/>
            <person name="Sim J.-S."/>
            <person name="Jeong J.-T."/>
            <person name="Choi B.-S."/>
            <person name="Jung M."/>
            <person name="Ginzburg D."/>
            <person name="Zhao K."/>
            <person name="Won S.Y."/>
            <person name="Oh T.-J."/>
            <person name="Yu Y."/>
            <person name="Kim N.-H."/>
            <person name="Lee O.R."/>
            <person name="Lee T.-H."/>
            <person name="Bashyal P."/>
            <person name="Kim T.-S."/>
            <person name="Lee W.-H."/>
            <person name="Kawkins C."/>
            <person name="Kim C.-K."/>
            <person name="Kim J.S."/>
            <person name="Ahn B.O."/>
            <person name="Rhee S.Y."/>
            <person name="Sohng J.K."/>
        </authorList>
    </citation>
    <scope>NUCLEOTIDE SEQUENCE</scope>
    <source>
        <tissue evidence="2">Leaf</tissue>
    </source>
</reference>
<gene>
    <name evidence="2" type="ORF">G2W53_003101</name>
</gene>
<feature type="compositionally biased region" description="Pro residues" evidence="1">
    <location>
        <begin position="26"/>
        <end position="48"/>
    </location>
</feature>
<dbReference type="AlphaFoldDB" id="A0A834X8D0"/>
<protein>
    <submittedName>
        <fullName evidence="2">Uncharacterized protein</fullName>
    </submittedName>
</protein>
<dbReference type="EMBL" id="JAAIUW010000002">
    <property type="protein sequence ID" value="KAF7840803.1"/>
    <property type="molecule type" value="Genomic_DNA"/>
</dbReference>
<proteinExistence type="predicted"/>
<evidence type="ECO:0000313" key="3">
    <source>
        <dbReference type="Proteomes" id="UP000634136"/>
    </source>
</evidence>
<dbReference type="Proteomes" id="UP000634136">
    <property type="component" value="Unassembled WGS sequence"/>
</dbReference>
<evidence type="ECO:0000313" key="2">
    <source>
        <dbReference type="EMBL" id="KAF7840803.1"/>
    </source>
</evidence>
<comment type="caution">
    <text evidence="2">The sequence shown here is derived from an EMBL/GenBank/DDBJ whole genome shotgun (WGS) entry which is preliminary data.</text>
</comment>
<keyword evidence="3" id="KW-1185">Reference proteome</keyword>
<feature type="region of interest" description="Disordered" evidence="1">
    <location>
        <begin position="23"/>
        <end position="71"/>
    </location>
</feature>
<accession>A0A834X8D0</accession>